<evidence type="ECO:0000256" key="3">
    <source>
        <dbReference type="ARBA" id="ARBA00006743"/>
    </source>
</evidence>
<evidence type="ECO:0000313" key="7">
    <source>
        <dbReference type="EMBL" id="SVE14032.1"/>
    </source>
</evidence>
<dbReference type="EMBL" id="UINC01196844">
    <property type="protein sequence ID" value="SVE14032.1"/>
    <property type="molecule type" value="Genomic_DNA"/>
</dbReference>
<organism evidence="7">
    <name type="scientific">marine metagenome</name>
    <dbReference type="NCBI Taxonomy" id="408172"/>
    <lineage>
        <taxon>unclassified sequences</taxon>
        <taxon>metagenomes</taxon>
        <taxon>ecological metagenomes</taxon>
    </lineage>
</organism>
<dbReference type="InterPro" id="IPR003171">
    <property type="entry name" value="Mehydrof_redctse-like"/>
</dbReference>
<keyword evidence="6" id="KW-0560">Oxidoreductase</keyword>
<dbReference type="GO" id="GO:0071949">
    <property type="term" value="F:FAD binding"/>
    <property type="evidence" value="ECO:0007669"/>
    <property type="project" value="TreeGrafter"/>
</dbReference>
<gene>
    <name evidence="7" type="ORF">METZ01_LOCUS466886</name>
</gene>
<comment type="cofactor">
    <cofactor evidence="1">
        <name>FAD</name>
        <dbReference type="ChEBI" id="CHEBI:57692"/>
    </cofactor>
</comment>
<keyword evidence="5" id="KW-0274">FAD</keyword>
<dbReference type="GO" id="GO:0009086">
    <property type="term" value="P:methionine biosynthetic process"/>
    <property type="evidence" value="ECO:0007669"/>
    <property type="project" value="TreeGrafter"/>
</dbReference>
<comment type="similarity">
    <text evidence="3">Belongs to the methylenetetrahydrofolate reductase family.</text>
</comment>
<evidence type="ECO:0000256" key="2">
    <source>
        <dbReference type="ARBA" id="ARBA00004777"/>
    </source>
</evidence>
<dbReference type="AlphaFoldDB" id="A0A383B240"/>
<protein>
    <submittedName>
        <fullName evidence="7">Uncharacterized protein</fullName>
    </submittedName>
</protein>
<feature type="non-terminal residue" evidence="7">
    <location>
        <position position="1"/>
    </location>
</feature>
<dbReference type="SUPFAM" id="SSF51730">
    <property type="entry name" value="FAD-linked oxidoreductase"/>
    <property type="match status" value="1"/>
</dbReference>
<comment type="pathway">
    <text evidence="2">One-carbon metabolism; tetrahydrofolate interconversion.</text>
</comment>
<dbReference type="GO" id="GO:0004489">
    <property type="term" value="F:methylenetetrahydrofolate reductase [NAD(P)H] activity"/>
    <property type="evidence" value="ECO:0007669"/>
    <property type="project" value="InterPro"/>
</dbReference>
<dbReference type="GO" id="GO:0035999">
    <property type="term" value="P:tetrahydrofolate interconversion"/>
    <property type="evidence" value="ECO:0007669"/>
    <property type="project" value="UniProtKB-UniPathway"/>
</dbReference>
<dbReference type="PANTHER" id="PTHR45754">
    <property type="entry name" value="METHYLENETETRAHYDROFOLATE REDUCTASE"/>
    <property type="match status" value="1"/>
</dbReference>
<dbReference type="PANTHER" id="PTHR45754:SF3">
    <property type="entry name" value="METHYLENETETRAHYDROFOLATE REDUCTASE (NADPH)"/>
    <property type="match status" value="1"/>
</dbReference>
<feature type="non-terminal residue" evidence="7">
    <location>
        <position position="248"/>
    </location>
</feature>
<dbReference type="GO" id="GO:0005829">
    <property type="term" value="C:cytosol"/>
    <property type="evidence" value="ECO:0007669"/>
    <property type="project" value="TreeGrafter"/>
</dbReference>
<reference evidence="7" key="1">
    <citation type="submission" date="2018-05" db="EMBL/GenBank/DDBJ databases">
        <authorList>
            <person name="Lanie J.A."/>
            <person name="Ng W.-L."/>
            <person name="Kazmierczak K.M."/>
            <person name="Andrzejewski T.M."/>
            <person name="Davidsen T.M."/>
            <person name="Wayne K.J."/>
            <person name="Tettelin H."/>
            <person name="Glass J.I."/>
            <person name="Rusch D."/>
            <person name="Podicherti R."/>
            <person name="Tsui H.-C.T."/>
            <person name="Winkler M.E."/>
        </authorList>
    </citation>
    <scope>NUCLEOTIDE SEQUENCE</scope>
</reference>
<evidence type="ECO:0000256" key="4">
    <source>
        <dbReference type="ARBA" id="ARBA00022630"/>
    </source>
</evidence>
<name>A0A383B240_9ZZZZ</name>
<dbReference type="Pfam" id="PF02219">
    <property type="entry name" value="MTHFR"/>
    <property type="match status" value="1"/>
</dbReference>
<dbReference type="Gene3D" id="3.20.20.220">
    <property type="match status" value="1"/>
</dbReference>
<evidence type="ECO:0000256" key="1">
    <source>
        <dbReference type="ARBA" id="ARBA00001974"/>
    </source>
</evidence>
<dbReference type="CDD" id="cd00537">
    <property type="entry name" value="MTHFR"/>
    <property type="match status" value="1"/>
</dbReference>
<evidence type="ECO:0000256" key="5">
    <source>
        <dbReference type="ARBA" id="ARBA00022827"/>
    </source>
</evidence>
<keyword evidence="4" id="KW-0285">Flavoprotein</keyword>
<accession>A0A383B240</accession>
<proteinExistence type="inferred from homology"/>
<sequence length="248" mass="26635">FPPKDEAAADRMLRAAEDLRPYEPDFVSITYGAGGGTRETTMRYARALKEDLGFEVMPHLTCVGHTKEELLEILGEFRDAGFRAVMALRGDPPKGEDSFSAVEGGFSHADELVSLARAHFPEFSIGVAGYPEKHPEAPDFGSDVTHLANKVSCGADFVTTQLFFDNAKYFSFVDSCRTGGIEVPVLPGLLPVGSLSQIKRFCAMCGATLPDELTRRLEAAGDDPSVVGQVGADWAYGQLAELLDGGAP</sequence>
<evidence type="ECO:0000256" key="6">
    <source>
        <dbReference type="ARBA" id="ARBA00023002"/>
    </source>
</evidence>
<dbReference type="UniPathway" id="UPA00193"/>
<dbReference type="InterPro" id="IPR029041">
    <property type="entry name" value="FAD-linked_oxidoreductase-like"/>
</dbReference>